<keyword evidence="2" id="KW-1185">Reference proteome</keyword>
<gene>
    <name evidence="1" type="primary">Acey_s0949.g3179</name>
    <name evidence="1" type="ORF">Y032_0949g3179</name>
</gene>
<proteinExistence type="predicted"/>
<accession>A0A016WAF8</accession>
<sequence>MFQTSFSMMCTTGCTGASRNIRNARRIGCDASLEVAKLKECPSLCSFSSKTIFVLFFSSLTQRSIDLFFDPLLHILSWGMSANLAPGIR</sequence>
<comment type="caution">
    <text evidence="1">The sequence shown here is derived from an EMBL/GenBank/DDBJ whole genome shotgun (WGS) entry which is preliminary data.</text>
</comment>
<reference evidence="2" key="1">
    <citation type="journal article" date="2015" name="Nat. Genet.">
        <title>The genome and transcriptome of the zoonotic hookworm Ancylostoma ceylanicum identify infection-specific gene families.</title>
        <authorList>
            <person name="Schwarz E.M."/>
            <person name="Hu Y."/>
            <person name="Antoshechkin I."/>
            <person name="Miller M.M."/>
            <person name="Sternberg P.W."/>
            <person name="Aroian R.V."/>
        </authorList>
    </citation>
    <scope>NUCLEOTIDE SEQUENCE</scope>
    <source>
        <strain evidence="2">HY135</strain>
    </source>
</reference>
<evidence type="ECO:0000313" key="1">
    <source>
        <dbReference type="EMBL" id="EYC35993.1"/>
    </source>
</evidence>
<dbReference type="Proteomes" id="UP000024635">
    <property type="component" value="Unassembled WGS sequence"/>
</dbReference>
<dbReference type="EMBL" id="JARK01000549">
    <property type="protein sequence ID" value="EYC35993.1"/>
    <property type="molecule type" value="Genomic_DNA"/>
</dbReference>
<name>A0A016WAF8_9BILA</name>
<dbReference type="AlphaFoldDB" id="A0A016WAF8"/>
<organism evidence="1 2">
    <name type="scientific">Ancylostoma ceylanicum</name>
    <dbReference type="NCBI Taxonomy" id="53326"/>
    <lineage>
        <taxon>Eukaryota</taxon>
        <taxon>Metazoa</taxon>
        <taxon>Ecdysozoa</taxon>
        <taxon>Nematoda</taxon>
        <taxon>Chromadorea</taxon>
        <taxon>Rhabditida</taxon>
        <taxon>Rhabditina</taxon>
        <taxon>Rhabditomorpha</taxon>
        <taxon>Strongyloidea</taxon>
        <taxon>Ancylostomatidae</taxon>
        <taxon>Ancylostomatinae</taxon>
        <taxon>Ancylostoma</taxon>
    </lineage>
</organism>
<protein>
    <submittedName>
        <fullName evidence="1">Uncharacterized protein</fullName>
    </submittedName>
</protein>
<evidence type="ECO:0000313" key="2">
    <source>
        <dbReference type="Proteomes" id="UP000024635"/>
    </source>
</evidence>